<reference evidence="1 2" key="1">
    <citation type="submission" date="2020-06" db="EMBL/GenBank/DDBJ databases">
        <authorList>
            <person name="Voronona O.L."/>
            <person name="Aksenova E.I."/>
            <person name="Kunda M.S."/>
            <person name="Semenov A.N."/>
            <person name="Ryzhova N."/>
        </authorList>
    </citation>
    <scope>NUCLEOTIDE SEQUENCE [LARGE SCALE GENOMIC DNA]</scope>
    <source>
        <strain evidence="1 2">MPKMM3633</strain>
    </source>
</reference>
<dbReference type="AlphaFoldDB" id="A0A859D4G4"/>
<name>A0A859D4G4_9GAMM</name>
<dbReference type="KEGG" id="mpri:MP3633_3453"/>
<dbReference type="EMBL" id="CP054301">
    <property type="protein sequence ID" value="QKK82180.1"/>
    <property type="molecule type" value="Genomic_DNA"/>
</dbReference>
<proteinExistence type="predicted"/>
<protein>
    <submittedName>
        <fullName evidence="1">Uncharacterized protein</fullName>
    </submittedName>
</protein>
<evidence type="ECO:0000313" key="1">
    <source>
        <dbReference type="EMBL" id="QKK82180.1"/>
    </source>
</evidence>
<gene>
    <name evidence="1" type="ORF">MP3633_3453</name>
</gene>
<dbReference type="Proteomes" id="UP000509371">
    <property type="component" value="Chromosome"/>
</dbReference>
<organism evidence="1 2">
    <name type="scientific">Marinomonas primoryensis</name>
    <dbReference type="NCBI Taxonomy" id="178399"/>
    <lineage>
        <taxon>Bacteria</taxon>
        <taxon>Pseudomonadati</taxon>
        <taxon>Pseudomonadota</taxon>
        <taxon>Gammaproteobacteria</taxon>
        <taxon>Oceanospirillales</taxon>
        <taxon>Oceanospirillaceae</taxon>
        <taxon>Marinomonas</taxon>
    </lineage>
</organism>
<evidence type="ECO:0000313" key="2">
    <source>
        <dbReference type="Proteomes" id="UP000509371"/>
    </source>
</evidence>
<sequence>MCNASFFFHSYLPKAVYLQVSGFFVCGDIELEVQTSFWFSGRCFEKILQLVSISDTQVPSPFVFQGEGGGWG</sequence>
<accession>A0A859D4G4</accession>